<gene>
    <name evidence="4" type="ORF">DCC81_10240</name>
</gene>
<accession>A0A2T7BEL8</accession>
<organism evidence="4 5">
    <name type="scientific">Chitinophaga parva</name>
    <dbReference type="NCBI Taxonomy" id="2169414"/>
    <lineage>
        <taxon>Bacteria</taxon>
        <taxon>Pseudomonadati</taxon>
        <taxon>Bacteroidota</taxon>
        <taxon>Chitinophagia</taxon>
        <taxon>Chitinophagales</taxon>
        <taxon>Chitinophagaceae</taxon>
        <taxon>Chitinophaga</taxon>
    </lineage>
</organism>
<name>A0A2T7BEL8_9BACT</name>
<evidence type="ECO:0000256" key="2">
    <source>
        <dbReference type="SAM" id="Phobius"/>
    </source>
</evidence>
<feature type="domain" description="DUF4349" evidence="3">
    <location>
        <begin position="83"/>
        <end position="277"/>
    </location>
</feature>
<dbReference type="RefSeq" id="WP_108686559.1">
    <property type="nucleotide sequence ID" value="NZ_QCYK01000002.1"/>
</dbReference>
<dbReference type="EMBL" id="QCYK01000002">
    <property type="protein sequence ID" value="PUZ24718.1"/>
    <property type="molecule type" value="Genomic_DNA"/>
</dbReference>
<comment type="caution">
    <text evidence="4">The sequence shown here is derived from an EMBL/GenBank/DDBJ whole genome shotgun (WGS) entry which is preliminary data.</text>
</comment>
<evidence type="ECO:0000313" key="4">
    <source>
        <dbReference type="EMBL" id="PUZ24718.1"/>
    </source>
</evidence>
<evidence type="ECO:0000259" key="3">
    <source>
        <dbReference type="Pfam" id="PF14257"/>
    </source>
</evidence>
<dbReference type="OrthoDB" id="651340at2"/>
<dbReference type="InterPro" id="IPR025645">
    <property type="entry name" value="DUF4349"/>
</dbReference>
<keyword evidence="2" id="KW-1133">Transmembrane helix</keyword>
<feature type="transmembrane region" description="Helical" evidence="2">
    <location>
        <begin position="259"/>
        <end position="281"/>
    </location>
</feature>
<evidence type="ECO:0000313" key="5">
    <source>
        <dbReference type="Proteomes" id="UP000244450"/>
    </source>
</evidence>
<keyword evidence="2" id="KW-0812">Transmembrane</keyword>
<feature type="coiled-coil region" evidence="1">
    <location>
        <begin position="158"/>
        <end position="185"/>
    </location>
</feature>
<proteinExistence type="predicted"/>
<evidence type="ECO:0000256" key="1">
    <source>
        <dbReference type="SAM" id="Coils"/>
    </source>
</evidence>
<dbReference type="Proteomes" id="UP000244450">
    <property type="component" value="Unassembled WGS sequence"/>
</dbReference>
<keyword evidence="1" id="KW-0175">Coiled coil</keyword>
<keyword evidence="5" id="KW-1185">Reference proteome</keyword>
<keyword evidence="2" id="KW-0472">Membrane</keyword>
<protein>
    <recommendedName>
        <fullName evidence="3">DUF4349 domain-containing protein</fullName>
    </recommendedName>
</protein>
<reference evidence="4 5" key="1">
    <citation type="submission" date="2018-04" db="EMBL/GenBank/DDBJ databases">
        <title>Chitinophaga fuyangensis sp. nov., isolated from soil in a chemical factory.</title>
        <authorList>
            <person name="Chen K."/>
        </authorList>
    </citation>
    <scope>NUCLEOTIDE SEQUENCE [LARGE SCALE GENOMIC DNA]</scope>
    <source>
        <strain evidence="4 5">LY-1</strain>
    </source>
</reference>
<sequence>MTQASFKLRFWRLFRWLLYLFLLLFLLRLVYGYLSPGNIPDDFTQQDFFSGIGDLRSNYASEKVKQVTMNAPPPSMQQDQKYEKTATISSSTASFDKDEQDVRKKTVQFNAVIQYERSMGNKGNRQLHLLIGVVPEKFDSFYVAMQQYGHVQQISVVKVDKTNEYRQLNAKKISLEKTLASLNELKSNGSRNLSDLITLHDKILDIESQLQDLGVSLGNFNSENEFCTIRLSLYEGARKITGITFPQRLKVALQWTIRYYALLMTGLAAASILVFFMLLILDKLHVIQNTLKKIGE</sequence>
<dbReference type="Pfam" id="PF14257">
    <property type="entry name" value="DUF4349"/>
    <property type="match status" value="1"/>
</dbReference>
<dbReference type="AlphaFoldDB" id="A0A2T7BEL8"/>